<accession>A0A7X2NKM7</accession>
<proteinExistence type="predicted"/>
<feature type="transmembrane region" description="Helical" evidence="1">
    <location>
        <begin position="44"/>
        <end position="62"/>
    </location>
</feature>
<gene>
    <name evidence="2" type="ORF">FYJ39_07560</name>
</gene>
<dbReference type="RefSeq" id="WP_154471848.1">
    <property type="nucleotide sequence ID" value="NZ_DBEWUL010000105.1"/>
</dbReference>
<evidence type="ECO:0000313" key="3">
    <source>
        <dbReference type="Proteomes" id="UP000429958"/>
    </source>
</evidence>
<evidence type="ECO:0000313" key="2">
    <source>
        <dbReference type="EMBL" id="MSS36426.1"/>
    </source>
</evidence>
<dbReference type="EMBL" id="VUMD01000005">
    <property type="protein sequence ID" value="MSS36426.1"/>
    <property type="molecule type" value="Genomic_DNA"/>
</dbReference>
<evidence type="ECO:0000256" key="1">
    <source>
        <dbReference type="SAM" id="Phobius"/>
    </source>
</evidence>
<keyword evidence="1" id="KW-0472">Membrane</keyword>
<sequence>MGESNYVEWLVKRKEPAYGFFVKIGMLCLSMLSVVAAFTGFLGMFGIIIVILVFGATYYLFLNLNVEYEYLFADGGLSVDRILGKARRKKVLECEREEVMVVAPADSYSLKDYEKAGMKVVNCSSCRPGSRPYALIFQKGPDTTKVILEPNEKMLGAMKRSLPRKVLSQ</sequence>
<keyword evidence="1" id="KW-0812">Transmembrane</keyword>
<protein>
    <submittedName>
        <fullName evidence="2">Uncharacterized protein</fullName>
    </submittedName>
</protein>
<comment type="caution">
    <text evidence="2">The sequence shown here is derived from an EMBL/GenBank/DDBJ whole genome shotgun (WGS) entry which is preliminary data.</text>
</comment>
<feature type="transmembrane region" description="Helical" evidence="1">
    <location>
        <begin position="20"/>
        <end position="38"/>
    </location>
</feature>
<dbReference type="Pfam" id="PF19601">
    <property type="entry name" value="DUF6106"/>
    <property type="match status" value="1"/>
</dbReference>
<dbReference type="Proteomes" id="UP000429958">
    <property type="component" value="Unassembled WGS sequence"/>
</dbReference>
<dbReference type="InterPro" id="IPR046088">
    <property type="entry name" value="DUF6106"/>
</dbReference>
<reference evidence="2 3" key="1">
    <citation type="submission" date="2019-08" db="EMBL/GenBank/DDBJ databases">
        <title>In-depth cultivation of the pig gut microbiome towards novel bacterial diversity and tailored functional studies.</title>
        <authorList>
            <person name="Wylensek D."/>
            <person name="Hitch T.C.A."/>
            <person name="Clavel T."/>
        </authorList>
    </citation>
    <scope>NUCLEOTIDE SEQUENCE [LARGE SCALE GENOMIC DNA]</scope>
    <source>
        <strain evidence="2 3">WCA-389-WT-23D1</strain>
    </source>
</reference>
<name>A0A7X2NKM7_9CLOT</name>
<keyword evidence="3" id="KW-1185">Reference proteome</keyword>
<dbReference type="AlphaFoldDB" id="A0A7X2NKM7"/>
<organism evidence="2 3">
    <name type="scientific">Clostridium porci</name>
    <dbReference type="NCBI Taxonomy" id="2605778"/>
    <lineage>
        <taxon>Bacteria</taxon>
        <taxon>Bacillati</taxon>
        <taxon>Bacillota</taxon>
        <taxon>Clostridia</taxon>
        <taxon>Eubacteriales</taxon>
        <taxon>Clostridiaceae</taxon>
        <taxon>Clostridium</taxon>
    </lineage>
</organism>
<keyword evidence="1" id="KW-1133">Transmembrane helix</keyword>